<dbReference type="GO" id="GO:0005737">
    <property type="term" value="C:cytoplasm"/>
    <property type="evidence" value="ECO:0007669"/>
    <property type="project" value="UniProtKB-SubCell"/>
</dbReference>
<dbReference type="PANTHER" id="PTHR12596:SF2">
    <property type="entry name" value="EXPORTIN-7 ISOFORM X1"/>
    <property type="match status" value="1"/>
</dbReference>
<dbReference type="InterPro" id="IPR001494">
    <property type="entry name" value="Importin-beta_N"/>
</dbReference>
<evidence type="ECO:0000256" key="1">
    <source>
        <dbReference type="ARBA" id="ARBA00004123"/>
    </source>
</evidence>
<gene>
    <name evidence="9" type="ORF">EAG_00571</name>
</gene>
<evidence type="ECO:0000256" key="3">
    <source>
        <dbReference type="ARBA" id="ARBA00009466"/>
    </source>
</evidence>
<evidence type="ECO:0000313" key="9">
    <source>
        <dbReference type="EMBL" id="EFN73972.1"/>
    </source>
</evidence>
<dbReference type="InterPro" id="IPR016024">
    <property type="entry name" value="ARM-type_fold"/>
</dbReference>
<proteinExistence type="inferred from homology"/>
<accession>E1ZXW7</accession>
<feature type="domain" description="Importin N-terminal" evidence="8">
    <location>
        <begin position="29"/>
        <end position="100"/>
    </location>
</feature>
<dbReference type="PROSITE" id="PS50166">
    <property type="entry name" value="IMPORTIN_B_NT"/>
    <property type="match status" value="1"/>
</dbReference>
<evidence type="ECO:0000256" key="5">
    <source>
        <dbReference type="ARBA" id="ARBA00022490"/>
    </source>
</evidence>
<evidence type="ECO:0000256" key="6">
    <source>
        <dbReference type="ARBA" id="ARBA00022927"/>
    </source>
</evidence>
<dbReference type="Gene3D" id="1.25.10.10">
    <property type="entry name" value="Leucine-rich Repeat Variant"/>
    <property type="match status" value="1"/>
</dbReference>
<name>E1ZXW7_CAMFO</name>
<dbReference type="SMART" id="SM00913">
    <property type="entry name" value="IBN_N"/>
    <property type="match status" value="1"/>
</dbReference>
<keyword evidence="7" id="KW-0539">Nucleus</keyword>
<dbReference type="InParanoid" id="E1ZXW7"/>
<keyword evidence="6" id="KW-0653">Protein transport</keyword>
<dbReference type="Proteomes" id="UP000000311">
    <property type="component" value="Unassembled WGS sequence"/>
</dbReference>
<dbReference type="Pfam" id="PF03810">
    <property type="entry name" value="IBN_N"/>
    <property type="match status" value="1"/>
</dbReference>
<dbReference type="InterPro" id="IPR011989">
    <property type="entry name" value="ARM-like"/>
</dbReference>
<dbReference type="AlphaFoldDB" id="E1ZXW7"/>
<dbReference type="GO" id="GO:0031267">
    <property type="term" value="F:small GTPase binding"/>
    <property type="evidence" value="ECO:0007669"/>
    <property type="project" value="InterPro"/>
</dbReference>
<keyword evidence="10" id="KW-1185">Reference proteome</keyword>
<organism evidence="10">
    <name type="scientific">Camponotus floridanus</name>
    <name type="common">Florida carpenter ant</name>
    <dbReference type="NCBI Taxonomy" id="104421"/>
    <lineage>
        <taxon>Eukaryota</taxon>
        <taxon>Metazoa</taxon>
        <taxon>Ecdysozoa</taxon>
        <taxon>Arthropoda</taxon>
        <taxon>Hexapoda</taxon>
        <taxon>Insecta</taxon>
        <taxon>Pterygota</taxon>
        <taxon>Neoptera</taxon>
        <taxon>Endopterygota</taxon>
        <taxon>Hymenoptera</taxon>
        <taxon>Apocrita</taxon>
        <taxon>Aculeata</taxon>
        <taxon>Formicoidea</taxon>
        <taxon>Formicidae</taxon>
        <taxon>Formicinae</taxon>
        <taxon>Camponotus</taxon>
    </lineage>
</organism>
<evidence type="ECO:0000256" key="7">
    <source>
        <dbReference type="ARBA" id="ARBA00023242"/>
    </source>
</evidence>
<dbReference type="GO" id="GO:0006611">
    <property type="term" value="P:protein export from nucleus"/>
    <property type="evidence" value="ECO:0007669"/>
    <property type="project" value="TreeGrafter"/>
</dbReference>
<reference evidence="9 10" key="1">
    <citation type="journal article" date="2010" name="Science">
        <title>Genomic comparison of the ants Camponotus floridanus and Harpegnathos saltator.</title>
        <authorList>
            <person name="Bonasio R."/>
            <person name="Zhang G."/>
            <person name="Ye C."/>
            <person name="Mutti N.S."/>
            <person name="Fang X."/>
            <person name="Qin N."/>
            <person name="Donahue G."/>
            <person name="Yang P."/>
            <person name="Li Q."/>
            <person name="Li C."/>
            <person name="Zhang P."/>
            <person name="Huang Z."/>
            <person name="Berger S.L."/>
            <person name="Reinberg D."/>
            <person name="Wang J."/>
            <person name="Liebig J."/>
        </authorList>
    </citation>
    <scope>NUCLEOTIDE SEQUENCE [LARGE SCALE GENOMIC DNA]</scope>
    <source>
        <strain evidence="10">C129</strain>
    </source>
</reference>
<dbReference type="InterPro" id="IPR044189">
    <property type="entry name" value="XPO4/7-like"/>
</dbReference>
<dbReference type="GO" id="GO:0005049">
    <property type="term" value="F:nuclear export signal receptor activity"/>
    <property type="evidence" value="ECO:0007669"/>
    <property type="project" value="InterPro"/>
</dbReference>
<dbReference type="OMA" id="ECLLHIM"/>
<dbReference type="PANTHER" id="PTHR12596">
    <property type="entry name" value="EXPORTIN 4,7-RELATED"/>
    <property type="match status" value="1"/>
</dbReference>
<dbReference type="OrthoDB" id="244158at2759"/>
<dbReference type="EMBL" id="GL435152">
    <property type="protein sequence ID" value="EFN73972.1"/>
    <property type="molecule type" value="Genomic_DNA"/>
</dbReference>
<dbReference type="GO" id="GO:0005643">
    <property type="term" value="C:nuclear pore"/>
    <property type="evidence" value="ECO:0007669"/>
    <property type="project" value="TreeGrafter"/>
</dbReference>
<comment type="subcellular location">
    <subcellularLocation>
        <location evidence="2">Cytoplasm</location>
    </subcellularLocation>
    <subcellularLocation>
        <location evidence="1">Nucleus</location>
    </subcellularLocation>
</comment>
<evidence type="ECO:0000256" key="4">
    <source>
        <dbReference type="ARBA" id="ARBA00022448"/>
    </source>
</evidence>
<keyword evidence="5" id="KW-0963">Cytoplasm</keyword>
<dbReference type="STRING" id="104421.E1ZXW7"/>
<evidence type="ECO:0000313" key="10">
    <source>
        <dbReference type="Proteomes" id="UP000000311"/>
    </source>
</evidence>
<protein>
    <submittedName>
        <fullName evidence="9">Exportin-7</fullName>
    </submittedName>
</protein>
<sequence length="222" mass="25151">MDHIQEVRQLELLCKQLYESQDSAHRAEAEKALVAFQNAPDTLTKCQLLLDRGDSAYAQLLAATTLTKLVSRSAQGQLTTTLSLQQRLDIRNYVLNYLATQPKLPNFVIQALVTLFARISKLGWFDSDKEEFVFRNVVSDVAKFLQGSVEHCMIGVQLLSQLTCEMNQISEADANRSLTKHRRIASSFRDTQLFEIFRLSCTLLSTARENCKSLNFNDEAQV</sequence>
<evidence type="ECO:0000256" key="2">
    <source>
        <dbReference type="ARBA" id="ARBA00004496"/>
    </source>
</evidence>
<keyword evidence="4" id="KW-0813">Transport</keyword>
<comment type="similarity">
    <text evidence="3">Belongs to the exportin family.</text>
</comment>
<evidence type="ECO:0000259" key="8">
    <source>
        <dbReference type="PROSITE" id="PS50166"/>
    </source>
</evidence>
<dbReference type="SUPFAM" id="SSF48371">
    <property type="entry name" value="ARM repeat"/>
    <property type="match status" value="1"/>
</dbReference>